<dbReference type="EMBL" id="BAABBV010000001">
    <property type="protein sequence ID" value="GAA4157320.1"/>
    <property type="molecule type" value="Genomic_DNA"/>
</dbReference>
<evidence type="ECO:0000256" key="1">
    <source>
        <dbReference type="ARBA" id="ARBA00000500"/>
    </source>
</evidence>
<evidence type="ECO:0000313" key="8">
    <source>
        <dbReference type="Proteomes" id="UP001415169"/>
    </source>
</evidence>
<evidence type="ECO:0000256" key="4">
    <source>
        <dbReference type="ARBA" id="ARBA00022801"/>
    </source>
</evidence>
<evidence type="ECO:0000256" key="6">
    <source>
        <dbReference type="RuleBase" id="RU361117"/>
    </source>
</evidence>
<keyword evidence="6" id="KW-0460">Magnesium</keyword>
<organism evidence="7 8">
    <name type="scientific">Gryllotalpicola daejeonensis</name>
    <dbReference type="NCBI Taxonomy" id="993087"/>
    <lineage>
        <taxon>Bacteria</taxon>
        <taxon>Bacillati</taxon>
        <taxon>Actinomycetota</taxon>
        <taxon>Actinomycetes</taxon>
        <taxon>Micrococcales</taxon>
        <taxon>Microbacteriaceae</taxon>
        <taxon>Gryllotalpicola</taxon>
    </lineage>
</organism>
<comment type="function">
    <text evidence="5 6">Removes the phosphate from trehalose 6-phosphate to produce free trehalose.</text>
</comment>
<dbReference type="InterPro" id="IPR036412">
    <property type="entry name" value="HAD-like_sf"/>
</dbReference>
<keyword evidence="6" id="KW-0479">Metal-binding</keyword>
<reference evidence="7" key="2">
    <citation type="submission" date="2023-12" db="EMBL/GenBank/DDBJ databases">
        <authorList>
            <person name="Sun Q."/>
            <person name="Inoue M."/>
        </authorList>
    </citation>
    <scope>NUCLEOTIDE SEQUENCE</scope>
    <source>
        <strain evidence="7">JCM 17590</strain>
    </source>
</reference>
<gene>
    <name evidence="7" type="ORF">GCM10022286_08830</name>
</gene>
<sequence length="262" mass="27608">MASDPQIDELAAARRLLVALDFDGVMAPLVDDPSTSRITPAGAAALERLRALPATWVAFVSGRPLGELARLTESGPDALLVGSHGVEVSIRGELADVALTDDERARMARLEAALTELVTAVPRARLEHKPVGFGVHTRRVEHTELVAPLQRAAREAADSIGGFTTRAGKDIVEFSVRAVTKGDGVRMLRELLTAEENAPTTVLYAGDDVTDEDAFAVLEPGDLGVKVGEGETAATARVADVAAFAELLSRLATAREASARSL</sequence>
<evidence type="ECO:0000256" key="5">
    <source>
        <dbReference type="ARBA" id="ARBA00024179"/>
    </source>
</evidence>
<accession>A0ABP7ZGP3</accession>
<evidence type="ECO:0000313" key="7">
    <source>
        <dbReference type="EMBL" id="GAA4157320.1"/>
    </source>
</evidence>
<dbReference type="PANTHER" id="PTHR43768:SF3">
    <property type="entry name" value="TREHALOSE 6-PHOSPHATE PHOSPHATASE"/>
    <property type="match status" value="1"/>
</dbReference>
<protein>
    <recommendedName>
        <fullName evidence="6">Trehalose 6-phosphate phosphatase</fullName>
        <ecNumber evidence="6">3.1.3.12</ecNumber>
    </recommendedName>
</protein>
<keyword evidence="8" id="KW-1185">Reference proteome</keyword>
<keyword evidence="4 6" id="KW-0378">Hydrolase</keyword>
<dbReference type="Proteomes" id="UP001415169">
    <property type="component" value="Unassembled WGS sequence"/>
</dbReference>
<comment type="similarity">
    <text evidence="3 6">Belongs to the trehalose phosphatase family.</text>
</comment>
<comment type="catalytic activity">
    <reaction evidence="1 6">
        <text>alpha,alpha-trehalose 6-phosphate + H2O = alpha,alpha-trehalose + phosphate</text>
        <dbReference type="Rhea" id="RHEA:23420"/>
        <dbReference type="ChEBI" id="CHEBI:15377"/>
        <dbReference type="ChEBI" id="CHEBI:16551"/>
        <dbReference type="ChEBI" id="CHEBI:43474"/>
        <dbReference type="ChEBI" id="CHEBI:58429"/>
        <dbReference type="EC" id="3.1.3.12"/>
    </reaction>
</comment>
<dbReference type="RefSeq" id="WP_344790534.1">
    <property type="nucleotide sequence ID" value="NZ_BAABBV010000001.1"/>
</dbReference>
<name>A0ABP7ZGP3_9MICO</name>
<evidence type="ECO:0000256" key="2">
    <source>
        <dbReference type="ARBA" id="ARBA00005199"/>
    </source>
</evidence>
<comment type="caution">
    <text evidence="7">The sequence shown here is derived from an EMBL/GenBank/DDBJ whole genome shotgun (WGS) entry which is preliminary data.</text>
</comment>
<comment type="cofactor">
    <cofactor evidence="6">
        <name>Mg(2+)</name>
        <dbReference type="ChEBI" id="CHEBI:18420"/>
    </cofactor>
</comment>
<dbReference type="Pfam" id="PF02358">
    <property type="entry name" value="Trehalose_PPase"/>
    <property type="match status" value="1"/>
</dbReference>
<dbReference type="NCBIfam" id="TIGR00685">
    <property type="entry name" value="T6PP"/>
    <property type="match status" value="1"/>
</dbReference>
<dbReference type="NCBIfam" id="TIGR01484">
    <property type="entry name" value="HAD-SF-IIB"/>
    <property type="match status" value="1"/>
</dbReference>
<dbReference type="Gene3D" id="3.30.70.1020">
    <property type="entry name" value="Trehalose-6-phosphate phosphatase related protein, domain 2"/>
    <property type="match status" value="1"/>
</dbReference>
<dbReference type="PANTHER" id="PTHR43768">
    <property type="entry name" value="TREHALOSE 6-PHOSPHATE PHOSPHATASE"/>
    <property type="match status" value="1"/>
</dbReference>
<proteinExistence type="inferred from homology"/>
<dbReference type="EC" id="3.1.3.12" evidence="6"/>
<dbReference type="SUPFAM" id="SSF56784">
    <property type="entry name" value="HAD-like"/>
    <property type="match status" value="1"/>
</dbReference>
<dbReference type="InterPro" id="IPR023214">
    <property type="entry name" value="HAD_sf"/>
</dbReference>
<comment type="pathway">
    <text evidence="2 6">Glycan biosynthesis; trehalose biosynthesis.</text>
</comment>
<dbReference type="InterPro" id="IPR044651">
    <property type="entry name" value="OTSB-like"/>
</dbReference>
<reference evidence="7" key="1">
    <citation type="journal article" date="2014" name="Int. J. Syst. Evol. Microbiol.">
        <title>Complete genome of a new Firmicutes species belonging to the dominant human colonic microbiota ('Ruminococcus bicirculans') reveals two chromosomes and a selective capacity to utilize plant glucans.</title>
        <authorList>
            <consortium name="NISC Comparative Sequencing Program"/>
            <person name="Wegmann U."/>
            <person name="Louis P."/>
            <person name="Goesmann A."/>
            <person name="Henrissat B."/>
            <person name="Duncan S.H."/>
            <person name="Flint H.J."/>
        </authorList>
    </citation>
    <scope>NUCLEOTIDE SEQUENCE</scope>
    <source>
        <strain evidence="7">JCM 17590</strain>
    </source>
</reference>
<dbReference type="InterPro" id="IPR006379">
    <property type="entry name" value="HAD-SF_hydro_IIB"/>
</dbReference>
<dbReference type="InterPro" id="IPR003337">
    <property type="entry name" value="Trehalose_PPase"/>
</dbReference>
<evidence type="ECO:0000256" key="3">
    <source>
        <dbReference type="ARBA" id="ARBA00008770"/>
    </source>
</evidence>
<dbReference type="Gene3D" id="3.40.50.1000">
    <property type="entry name" value="HAD superfamily/HAD-like"/>
    <property type="match status" value="1"/>
</dbReference>